<organism evidence="1 2">
    <name type="scientific">Candidatus Woesebacteria bacterium GW2011_GWA1_39_8</name>
    <dbReference type="NCBI Taxonomy" id="1618552"/>
    <lineage>
        <taxon>Bacteria</taxon>
        <taxon>Candidatus Woeseibacteriota</taxon>
    </lineage>
</organism>
<accession>A0A0G0SQK6</accession>
<name>A0A0G0SQK6_9BACT</name>
<gene>
    <name evidence="1" type="ORF">UT61_C0062G0002</name>
</gene>
<dbReference type="Proteomes" id="UP000034793">
    <property type="component" value="Unassembled WGS sequence"/>
</dbReference>
<evidence type="ECO:0000313" key="1">
    <source>
        <dbReference type="EMBL" id="KKR27902.1"/>
    </source>
</evidence>
<dbReference type="AlphaFoldDB" id="A0A0G0SQK6"/>
<protein>
    <submittedName>
        <fullName evidence="1">Uncharacterized protein</fullName>
    </submittedName>
</protein>
<evidence type="ECO:0000313" key="2">
    <source>
        <dbReference type="Proteomes" id="UP000034793"/>
    </source>
</evidence>
<proteinExistence type="predicted"/>
<comment type="caution">
    <text evidence="1">The sequence shown here is derived from an EMBL/GenBank/DDBJ whole genome shotgun (WGS) entry which is preliminary data.</text>
</comment>
<reference evidence="1 2" key="1">
    <citation type="journal article" date="2015" name="Nature">
        <title>rRNA introns, odd ribosomes, and small enigmatic genomes across a large radiation of phyla.</title>
        <authorList>
            <person name="Brown C.T."/>
            <person name="Hug L.A."/>
            <person name="Thomas B.C."/>
            <person name="Sharon I."/>
            <person name="Castelle C.J."/>
            <person name="Singh A."/>
            <person name="Wilkins M.J."/>
            <person name="Williams K.H."/>
            <person name="Banfield J.F."/>
        </authorList>
    </citation>
    <scope>NUCLEOTIDE SEQUENCE [LARGE SCALE GENOMIC DNA]</scope>
</reference>
<dbReference type="EMBL" id="LBXL01000062">
    <property type="protein sequence ID" value="KKR27902.1"/>
    <property type="molecule type" value="Genomic_DNA"/>
</dbReference>
<sequence>MDLKIKSLQFLETAKINLEKDLYLVPIVVVNDMHGKGAMIVAQFPKNIDSIGKTMGFRQIAKTLKKKGITPYEAVFIAEGWVAEVKKDENVFKYAPSEHPNRREAITITARNSDNSQNVLIMQFFEKADGKIDFKELKVSGAKDRGEGLLDYLFLPDTISN</sequence>